<keyword evidence="5" id="KW-0460">Magnesium</keyword>
<feature type="transmembrane region" description="Helical" evidence="12">
    <location>
        <begin position="6"/>
        <end position="24"/>
    </location>
</feature>
<comment type="catalytic activity">
    <reaction evidence="8">
        <text>a 1,2-diacyl-sn-glycerol + UDP-alpha-D-glucose = a 1,2-diacyl-3-O-(beta-D-glucopyranosyl)-sn-glycerol + UDP + H(+)</text>
        <dbReference type="Rhea" id="RHEA:17285"/>
        <dbReference type="ChEBI" id="CHEBI:15378"/>
        <dbReference type="ChEBI" id="CHEBI:17815"/>
        <dbReference type="ChEBI" id="CHEBI:58223"/>
        <dbReference type="ChEBI" id="CHEBI:58885"/>
        <dbReference type="ChEBI" id="CHEBI:75799"/>
        <dbReference type="EC" id="2.4.1.336"/>
    </reaction>
</comment>
<feature type="transmembrane region" description="Helical" evidence="12">
    <location>
        <begin position="57"/>
        <end position="75"/>
    </location>
</feature>
<comment type="subcellular location">
    <subcellularLocation>
        <location evidence="1">Membrane</location>
        <topology evidence="1">Multi-pass membrane protein</topology>
    </subcellularLocation>
</comment>
<protein>
    <recommendedName>
        <fullName evidence="10">Beta-monoglucosyldiacylglycerol synthase</fullName>
        <ecNumber evidence="9">2.4.1.336</ecNumber>
    </recommendedName>
    <alternativeName>
        <fullName evidence="11">UDP-glucose:1,2-diacylglycerol 3-beta-D-glucosyltransferase</fullName>
    </alternativeName>
</protein>
<dbReference type="InterPro" id="IPR029044">
    <property type="entry name" value="Nucleotide-diphossugar_trans"/>
</dbReference>
<dbReference type="FunFam" id="3.90.550.10:FF:000164">
    <property type="entry name" value="Beta-(1-3)-glucosyl transferase"/>
    <property type="match status" value="1"/>
</dbReference>
<accession>A0A423NL17</accession>
<dbReference type="EC" id="2.4.1.336" evidence="9"/>
<dbReference type="GO" id="GO:0016758">
    <property type="term" value="F:hexosyltransferase activity"/>
    <property type="evidence" value="ECO:0007669"/>
    <property type="project" value="TreeGrafter"/>
</dbReference>
<feature type="transmembrane region" description="Helical" evidence="12">
    <location>
        <begin position="570"/>
        <end position="594"/>
    </location>
</feature>
<dbReference type="EMBL" id="MOCA01000006">
    <property type="protein sequence ID" value="RON98957.1"/>
    <property type="molecule type" value="Genomic_DNA"/>
</dbReference>
<sequence length="617" mass="70045">MNALYFGSIIYVLGGIILMMTYSLETISNKYWTSLYTIAALIAAACTLFITGSIESIFMPTAFSLFIGVLARFSMPRYTLFGIYNLMFTACYLSSLAIFMAALIHQSQWSKTAEITAYMLLTAATLVTAFDMLWSGIMELPELPLKYIKRNHALQTSALQKNKISPKISIHVPCYKEPSSLVIMTLNALANLSYENYEVIVIDNNTKDENLWKPVRSHCQKLGKRFNFYHVDPLSGAKAGAMNYALRHTDPAAEIIASVDADYVAHPEFLSSLIPLFSDQNVSFVQSSHDYREWRDNLFLSGVYYFYLRKQKIVHPAMNEFNSANLVGTMCLIRRKMLEEVGGWAEWSLTEDDELSVRLLARGYIGHVFADTWGRGLIPSTFEGIKKQMFRWQAGPIQELQKNWRLHISLVKNSNLSSTQKVLRLKRLMGEAAPGFLLVPSLVTISLGAYLAKNDIKIEIPYSILLFLICAPYMRQIKRWITLKHLKGNSARNFIMTIMIENALQWNTATAFFTPLFKLNIPWIRTNKFGKTHSLARAFQASRTEIVLAMTHLVSSLILFQHSSFYPIDLIALLSIWLLSQAFTYFCAPLMAIISELELPKEKSSFTTAPIPDDVIE</sequence>
<evidence type="ECO:0000256" key="9">
    <source>
        <dbReference type="ARBA" id="ARBA00066964"/>
    </source>
</evidence>
<evidence type="ECO:0000256" key="12">
    <source>
        <dbReference type="SAM" id="Phobius"/>
    </source>
</evidence>
<dbReference type="SUPFAM" id="SSF53448">
    <property type="entry name" value="Nucleotide-diphospho-sugar transferases"/>
    <property type="match status" value="1"/>
</dbReference>
<name>A0A423NL17_9PSED</name>
<dbReference type="AlphaFoldDB" id="A0A423NL17"/>
<evidence type="ECO:0000256" key="10">
    <source>
        <dbReference type="ARBA" id="ARBA00068721"/>
    </source>
</evidence>
<dbReference type="PANTHER" id="PTHR43867:SF4">
    <property type="entry name" value="BETA-(1-3)-GLUCOSYL TRANSFERASE"/>
    <property type="match status" value="1"/>
</dbReference>
<feature type="transmembrane region" description="Helical" evidence="12">
    <location>
        <begin position="432"/>
        <end position="452"/>
    </location>
</feature>
<evidence type="ECO:0000256" key="8">
    <source>
        <dbReference type="ARBA" id="ARBA00053004"/>
    </source>
</evidence>
<evidence type="ECO:0000256" key="6">
    <source>
        <dbReference type="ARBA" id="ARBA00022989"/>
    </source>
</evidence>
<dbReference type="Pfam" id="PF13641">
    <property type="entry name" value="Glyco_tranf_2_3"/>
    <property type="match status" value="1"/>
</dbReference>
<dbReference type="InterPro" id="IPR050321">
    <property type="entry name" value="Glycosyltr_2/OpgH_subfam"/>
</dbReference>
<dbReference type="PANTHER" id="PTHR43867">
    <property type="entry name" value="CELLULOSE SYNTHASE CATALYTIC SUBUNIT A [UDP-FORMING]"/>
    <property type="match status" value="1"/>
</dbReference>
<keyword evidence="4 12" id="KW-0812">Transmembrane</keyword>
<dbReference type="RefSeq" id="WP_185054029.1">
    <property type="nucleotide sequence ID" value="NZ_MOCA01000006.1"/>
</dbReference>
<feature type="transmembrane region" description="Helical" evidence="12">
    <location>
        <begin position="31"/>
        <end position="51"/>
    </location>
</feature>
<organism evidence="13 14">
    <name type="scientific">Pseudomonas moraviensis</name>
    <dbReference type="NCBI Taxonomy" id="321662"/>
    <lineage>
        <taxon>Bacteria</taxon>
        <taxon>Pseudomonadati</taxon>
        <taxon>Pseudomonadota</taxon>
        <taxon>Gammaproteobacteria</taxon>
        <taxon>Pseudomonadales</taxon>
        <taxon>Pseudomonadaceae</taxon>
        <taxon>Pseudomonas</taxon>
    </lineage>
</organism>
<evidence type="ECO:0000313" key="13">
    <source>
        <dbReference type="EMBL" id="RON98957.1"/>
    </source>
</evidence>
<comment type="caution">
    <text evidence="13">The sequence shown here is derived from an EMBL/GenBank/DDBJ whole genome shotgun (WGS) entry which is preliminary data.</text>
</comment>
<proteinExistence type="predicted"/>
<feature type="transmembrane region" description="Helical" evidence="12">
    <location>
        <begin position="117"/>
        <end position="140"/>
    </location>
</feature>
<reference evidence="13 14" key="1">
    <citation type="submission" date="2016-10" db="EMBL/GenBank/DDBJ databases">
        <title>Comparative genome analysis of multiple Pseudomonas spp. focuses on biocontrol and plant growth promoting traits.</title>
        <authorList>
            <person name="Tao X.-Y."/>
            <person name="Taylor C.G."/>
        </authorList>
    </citation>
    <scope>NUCLEOTIDE SEQUENCE [LARGE SCALE GENOMIC DNA]</scope>
    <source>
        <strain evidence="13 14">36B3</strain>
    </source>
</reference>
<keyword evidence="7 12" id="KW-0472">Membrane</keyword>
<evidence type="ECO:0000256" key="1">
    <source>
        <dbReference type="ARBA" id="ARBA00004141"/>
    </source>
</evidence>
<evidence type="ECO:0000313" key="14">
    <source>
        <dbReference type="Proteomes" id="UP000284207"/>
    </source>
</evidence>
<keyword evidence="3" id="KW-0808">Transferase</keyword>
<evidence type="ECO:0000256" key="5">
    <source>
        <dbReference type="ARBA" id="ARBA00022842"/>
    </source>
</evidence>
<gene>
    <name evidence="13" type="ORF">BK674_16045</name>
</gene>
<feature type="transmembrane region" description="Helical" evidence="12">
    <location>
        <begin position="82"/>
        <end position="105"/>
    </location>
</feature>
<keyword evidence="6 12" id="KW-1133">Transmembrane helix</keyword>
<evidence type="ECO:0000256" key="2">
    <source>
        <dbReference type="ARBA" id="ARBA00022676"/>
    </source>
</evidence>
<evidence type="ECO:0000256" key="11">
    <source>
        <dbReference type="ARBA" id="ARBA00078564"/>
    </source>
</evidence>
<feature type="transmembrane region" description="Helical" evidence="12">
    <location>
        <begin position="458"/>
        <end position="474"/>
    </location>
</feature>
<dbReference type="Proteomes" id="UP000284207">
    <property type="component" value="Unassembled WGS sequence"/>
</dbReference>
<evidence type="ECO:0000256" key="4">
    <source>
        <dbReference type="ARBA" id="ARBA00022692"/>
    </source>
</evidence>
<keyword evidence="2" id="KW-0328">Glycosyltransferase</keyword>
<dbReference type="Gene3D" id="3.90.550.10">
    <property type="entry name" value="Spore Coat Polysaccharide Biosynthesis Protein SpsA, Chain A"/>
    <property type="match status" value="1"/>
</dbReference>
<dbReference type="GO" id="GO:0005886">
    <property type="term" value="C:plasma membrane"/>
    <property type="evidence" value="ECO:0007669"/>
    <property type="project" value="TreeGrafter"/>
</dbReference>
<evidence type="ECO:0000256" key="7">
    <source>
        <dbReference type="ARBA" id="ARBA00023136"/>
    </source>
</evidence>
<evidence type="ECO:0000256" key="3">
    <source>
        <dbReference type="ARBA" id="ARBA00022679"/>
    </source>
</evidence>